<organism evidence="2 3">
    <name type="scientific">Trichinella zimbabwensis</name>
    <dbReference type="NCBI Taxonomy" id="268475"/>
    <lineage>
        <taxon>Eukaryota</taxon>
        <taxon>Metazoa</taxon>
        <taxon>Ecdysozoa</taxon>
        <taxon>Nematoda</taxon>
        <taxon>Enoplea</taxon>
        <taxon>Dorylaimia</taxon>
        <taxon>Trichinellida</taxon>
        <taxon>Trichinellidae</taxon>
        <taxon>Trichinella</taxon>
    </lineage>
</organism>
<evidence type="ECO:0000256" key="1">
    <source>
        <dbReference type="SAM" id="SignalP"/>
    </source>
</evidence>
<comment type="caution">
    <text evidence="2">The sequence shown here is derived from an EMBL/GenBank/DDBJ whole genome shotgun (WGS) entry which is preliminary data.</text>
</comment>
<dbReference type="Proteomes" id="UP000055024">
    <property type="component" value="Unassembled WGS sequence"/>
</dbReference>
<evidence type="ECO:0000313" key="3">
    <source>
        <dbReference type="Proteomes" id="UP000055024"/>
    </source>
</evidence>
<evidence type="ECO:0000313" key="2">
    <source>
        <dbReference type="EMBL" id="KRY69826.1"/>
    </source>
</evidence>
<name>A0A0V1E947_9BILA</name>
<dbReference type="AlphaFoldDB" id="A0A0V1E947"/>
<feature type="non-terminal residue" evidence="2">
    <location>
        <position position="58"/>
    </location>
</feature>
<feature type="signal peptide" evidence="1">
    <location>
        <begin position="1"/>
        <end position="18"/>
    </location>
</feature>
<reference evidence="2 3" key="1">
    <citation type="submission" date="2015-01" db="EMBL/GenBank/DDBJ databases">
        <title>Evolution of Trichinella species and genotypes.</title>
        <authorList>
            <person name="Korhonen P.K."/>
            <person name="Edoardo P."/>
            <person name="Giuseppe L.R."/>
            <person name="Gasser R.B."/>
        </authorList>
    </citation>
    <scope>NUCLEOTIDE SEQUENCE [LARGE SCALE GENOMIC DNA]</scope>
    <source>
        <strain evidence="2">ISS1029</strain>
    </source>
</reference>
<feature type="chain" id="PRO_5006877159" evidence="1">
    <location>
        <begin position="19"/>
        <end position="58"/>
    </location>
</feature>
<keyword evidence="3" id="KW-1185">Reference proteome</keyword>
<gene>
    <name evidence="2" type="ORF">T11_7611</name>
</gene>
<dbReference type="EMBL" id="JYDP01007394">
    <property type="protein sequence ID" value="KRY69826.1"/>
    <property type="molecule type" value="Genomic_DNA"/>
</dbReference>
<proteinExistence type="predicted"/>
<sequence length="58" mass="6297">MLMVVSVSVQLLLRDTMAMATFVKKSISLGLAYSSRGLVHCHHGGEHGGRQADMVLEK</sequence>
<protein>
    <submittedName>
        <fullName evidence="2">Uncharacterized protein</fullName>
    </submittedName>
</protein>
<keyword evidence="1" id="KW-0732">Signal</keyword>
<accession>A0A0V1E947</accession>